<name>A0ABY9GFV3_9PSED</name>
<accession>A0ABY9GFV3</accession>
<sequence>MFRQRLAEVESAASKDDCQIAVARAEGLVGGLEALTQGITALQIEQMYLLIENTAIACVTEFELNGPPLSV</sequence>
<dbReference type="Proteomes" id="UP001230339">
    <property type="component" value="Chromosome"/>
</dbReference>
<reference evidence="1 2" key="1">
    <citation type="submission" date="2023-02" db="EMBL/GenBank/DDBJ databases">
        <title>Evolution of Hrp T3SS in non-pathogenic Pseudomonas fluorescens.</title>
        <authorList>
            <person name="Liao K."/>
            <person name="Wei H."/>
            <person name="Gu Y."/>
        </authorList>
    </citation>
    <scope>NUCLEOTIDE SEQUENCE [LARGE SCALE GENOMIC DNA]</scope>
    <source>
        <strain evidence="1 2">FP205</strain>
    </source>
</reference>
<evidence type="ECO:0000313" key="2">
    <source>
        <dbReference type="Proteomes" id="UP001230339"/>
    </source>
</evidence>
<proteinExistence type="predicted"/>
<dbReference type="EMBL" id="CP117449">
    <property type="protein sequence ID" value="WLH14513.1"/>
    <property type="molecule type" value="Genomic_DNA"/>
</dbReference>
<protein>
    <submittedName>
        <fullName evidence="1">Uncharacterized protein</fullName>
    </submittedName>
</protein>
<keyword evidence="2" id="KW-1185">Reference proteome</keyword>
<organism evidence="1 2">
    <name type="scientific">Pseudomonas hefeiensis</name>
    <dbReference type="NCBI Taxonomy" id="2738125"/>
    <lineage>
        <taxon>Bacteria</taxon>
        <taxon>Pseudomonadati</taxon>
        <taxon>Pseudomonadota</taxon>
        <taxon>Gammaproteobacteria</taxon>
        <taxon>Pseudomonadales</taxon>
        <taxon>Pseudomonadaceae</taxon>
        <taxon>Pseudomonas</taxon>
    </lineage>
</organism>
<evidence type="ECO:0000313" key="1">
    <source>
        <dbReference type="EMBL" id="WLH14513.1"/>
    </source>
</evidence>
<gene>
    <name evidence="1" type="ORF">PSH57_09470</name>
</gene>
<dbReference type="RefSeq" id="WP_305389153.1">
    <property type="nucleotide sequence ID" value="NZ_CP117426.1"/>
</dbReference>